<dbReference type="PANTHER" id="PTHR44591:SF3">
    <property type="entry name" value="RESPONSE REGULATORY DOMAIN-CONTAINING PROTEIN"/>
    <property type="match status" value="1"/>
</dbReference>
<reference evidence="4 5" key="1">
    <citation type="submission" date="2019-09" db="EMBL/GenBank/DDBJ databases">
        <title>Actinomadura physcomitrii sp. nov., a novel actinomycete isolated from moss [Physcomitrium sphaericum (Ludw) Fuernr].</title>
        <authorList>
            <person name="Zhuang X."/>
            <person name="Liu C."/>
        </authorList>
    </citation>
    <scope>NUCLEOTIDE SEQUENCE [LARGE SCALE GENOMIC DNA]</scope>
    <source>
        <strain evidence="4 5">HMC1</strain>
    </source>
</reference>
<dbReference type="InterPro" id="IPR001789">
    <property type="entry name" value="Sig_transdc_resp-reg_receiver"/>
</dbReference>
<protein>
    <submittedName>
        <fullName evidence="4">Response regulator</fullName>
    </submittedName>
</protein>
<dbReference type="GO" id="GO:0000160">
    <property type="term" value="P:phosphorelay signal transduction system"/>
    <property type="evidence" value="ECO:0007669"/>
    <property type="project" value="InterPro"/>
</dbReference>
<dbReference type="EMBL" id="WBMT01000014">
    <property type="protein sequence ID" value="KAB2345228.1"/>
    <property type="molecule type" value="Genomic_DNA"/>
</dbReference>
<dbReference type="AlphaFoldDB" id="A0A6H9YWH9"/>
<dbReference type="InterPro" id="IPR011006">
    <property type="entry name" value="CheY-like_superfamily"/>
</dbReference>
<evidence type="ECO:0000313" key="4">
    <source>
        <dbReference type="EMBL" id="KAB2345228.1"/>
    </source>
</evidence>
<sequence length="224" mass="24336">MMDKSDLPKILLVDDQEENLVALAAILKTVDAVVVPARSGEDALRALMIEDFAVILLDVVMPDMDGFETAYHIKRKDRTKDVPIIFLTAARSEPDLAFRGYAVGAVDYLVKPFDPWVLRSKVEIFIELHEQRRRAREQSAILSGLFPGAAEGLAHGAGLVSEVNDRLSAVETALNLLADRMSDRLGDVAAKEAFGRLDQELGALRGAHEALFGQPADTSPAGAT</sequence>
<accession>A0A6H9YWH9</accession>
<gene>
    <name evidence="4" type="ORF">F8566_28615</name>
</gene>
<dbReference type="SUPFAM" id="SSF52172">
    <property type="entry name" value="CheY-like"/>
    <property type="match status" value="1"/>
</dbReference>
<feature type="domain" description="Response regulatory" evidence="3">
    <location>
        <begin position="9"/>
        <end position="126"/>
    </location>
</feature>
<dbReference type="Proteomes" id="UP000468735">
    <property type="component" value="Unassembled WGS sequence"/>
</dbReference>
<proteinExistence type="predicted"/>
<evidence type="ECO:0000259" key="3">
    <source>
        <dbReference type="PROSITE" id="PS50110"/>
    </source>
</evidence>
<dbReference type="Gene3D" id="3.40.50.2300">
    <property type="match status" value="1"/>
</dbReference>
<keyword evidence="1 2" id="KW-0597">Phosphoprotein</keyword>
<dbReference type="InterPro" id="IPR050595">
    <property type="entry name" value="Bact_response_regulator"/>
</dbReference>
<feature type="modified residue" description="4-aspartylphosphate" evidence="2">
    <location>
        <position position="58"/>
    </location>
</feature>
<evidence type="ECO:0000256" key="2">
    <source>
        <dbReference type="PROSITE-ProRule" id="PRU00169"/>
    </source>
</evidence>
<dbReference type="SMART" id="SM00448">
    <property type="entry name" value="REC"/>
    <property type="match status" value="1"/>
</dbReference>
<dbReference type="PROSITE" id="PS50110">
    <property type="entry name" value="RESPONSE_REGULATORY"/>
    <property type="match status" value="1"/>
</dbReference>
<organism evidence="4 5">
    <name type="scientific">Actinomadura rudentiformis</name>
    <dbReference type="NCBI Taxonomy" id="359158"/>
    <lineage>
        <taxon>Bacteria</taxon>
        <taxon>Bacillati</taxon>
        <taxon>Actinomycetota</taxon>
        <taxon>Actinomycetes</taxon>
        <taxon>Streptosporangiales</taxon>
        <taxon>Thermomonosporaceae</taxon>
        <taxon>Actinomadura</taxon>
    </lineage>
</organism>
<dbReference type="OrthoDB" id="9812260at2"/>
<dbReference type="Pfam" id="PF00072">
    <property type="entry name" value="Response_reg"/>
    <property type="match status" value="1"/>
</dbReference>
<comment type="caution">
    <text evidence="4">The sequence shown here is derived from an EMBL/GenBank/DDBJ whole genome shotgun (WGS) entry which is preliminary data.</text>
</comment>
<evidence type="ECO:0000256" key="1">
    <source>
        <dbReference type="ARBA" id="ARBA00022553"/>
    </source>
</evidence>
<evidence type="ECO:0000313" key="5">
    <source>
        <dbReference type="Proteomes" id="UP000468735"/>
    </source>
</evidence>
<name>A0A6H9YWH9_9ACTN</name>
<dbReference type="PANTHER" id="PTHR44591">
    <property type="entry name" value="STRESS RESPONSE REGULATOR PROTEIN 1"/>
    <property type="match status" value="1"/>
</dbReference>
<keyword evidence="5" id="KW-1185">Reference proteome</keyword>